<dbReference type="RefSeq" id="WP_021096722.1">
    <property type="nucleotide sequence ID" value="NZ_KE557320.1"/>
</dbReference>
<evidence type="ECO:0000259" key="2">
    <source>
        <dbReference type="Pfam" id="PF01607"/>
    </source>
</evidence>
<dbReference type="Pfam" id="PF01607">
    <property type="entry name" value="CBM_14"/>
    <property type="match status" value="1"/>
</dbReference>
<organism evidence="3 4">
    <name type="scientific">Rubellimicrobium thermophilum DSM 16684</name>
    <dbReference type="NCBI Taxonomy" id="1123069"/>
    <lineage>
        <taxon>Bacteria</taxon>
        <taxon>Pseudomonadati</taxon>
        <taxon>Pseudomonadota</taxon>
        <taxon>Alphaproteobacteria</taxon>
        <taxon>Rhodobacterales</taxon>
        <taxon>Roseobacteraceae</taxon>
        <taxon>Rubellimicrobium</taxon>
    </lineage>
</organism>
<dbReference type="InterPro" id="IPR036508">
    <property type="entry name" value="Chitin-bd_dom_sf"/>
</dbReference>
<evidence type="ECO:0000256" key="1">
    <source>
        <dbReference type="SAM" id="SignalP"/>
    </source>
</evidence>
<sequence length="50" mass="5061">MKACLLAAALLAAPLSAWAACRDSHDQAMSCAEGTIWDPATGTCVPIVTG</sequence>
<evidence type="ECO:0000313" key="4">
    <source>
        <dbReference type="Proteomes" id="UP000015346"/>
    </source>
</evidence>
<accession>S9R5G3</accession>
<dbReference type="HOGENOM" id="CLU_201241_1_0_5"/>
<feature type="signal peptide" evidence="1">
    <location>
        <begin position="1"/>
        <end position="19"/>
    </location>
</feature>
<keyword evidence="1" id="KW-0732">Signal</keyword>
<dbReference type="Proteomes" id="UP000015346">
    <property type="component" value="Unassembled WGS sequence"/>
</dbReference>
<feature type="chain" id="PRO_5004568477" evidence="1">
    <location>
        <begin position="20"/>
        <end position="50"/>
    </location>
</feature>
<dbReference type="GO" id="GO:0008061">
    <property type="term" value="F:chitin binding"/>
    <property type="evidence" value="ECO:0007669"/>
    <property type="project" value="InterPro"/>
</dbReference>
<proteinExistence type="predicted"/>
<dbReference type="SUPFAM" id="SSF57625">
    <property type="entry name" value="Invertebrate chitin-binding proteins"/>
    <property type="match status" value="1"/>
</dbReference>
<dbReference type="GO" id="GO:0005576">
    <property type="term" value="C:extracellular region"/>
    <property type="evidence" value="ECO:0007669"/>
    <property type="project" value="InterPro"/>
</dbReference>
<dbReference type="OrthoDB" id="7875269at2"/>
<protein>
    <submittedName>
        <fullName evidence="3">Chitin binding Peritrophin-A domain protein</fullName>
    </submittedName>
</protein>
<dbReference type="STRING" id="1123069.ruthe_00615"/>
<keyword evidence="4" id="KW-1185">Reference proteome</keyword>
<gene>
    <name evidence="3" type="ORF">ruthe_00615</name>
</gene>
<dbReference type="PROSITE" id="PS51257">
    <property type="entry name" value="PROKAR_LIPOPROTEIN"/>
    <property type="match status" value="1"/>
</dbReference>
<evidence type="ECO:0000313" key="3">
    <source>
        <dbReference type="EMBL" id="EPX87218.1"/>
    </source>
</evidence>
<comment type="caution">
    <text evidence="3">The sequence shown here is derived from an EMBL/GenBank/DDBJ whole genome shotgun (WGS) entry which is preliminary data.</text>
</comment>
<name>S9R5G3_9RHOB</name>
<feature type="domain" description="Chitin-binding type-2" evidence="2">
    <location>
        <begin position="17"/>
        <end position="46"/>
    </location>
</feature>
<reference evidence="3 4" key="1">
    <citation type="journal article" date="2013" name="Stand. Genomic Sci.">
        <title>Genome sequence of the reddish-pigmented Rubellimicrobium thermophilum type strain (DSM 16684(T)), a member of the Roseobacter clade.</title>
        <authorList>
            <person name="Fiebig A."/>
            <person name="Riedel T."/>
            <person name="Gronow S."/>
            <person name="Petersen J."/>
            <person name="Klenk H.P."/>
            <person name="Goker M."/>
        </authorList>
    </citation>
    <scope>NUCLEOTIDE SEQUENCE [LARGE SCALE GENOMIC DNA]</scope>
    <source>
        <strain evidence="3 4">DSM 16684</strain>
    </source>
</reference>
<dbReference type="AlphaFoldDB" id="S9R5G3"/>
<dbReference type="EMBL" id="AOLV01000008">
    <property type="protein sequence ID" value="EPX87218.1"/>
    <property type="molecule type" value="Genomic_DNA"/>
</dbReference>
<dbReference type="InterPro" id="IPR002557">
    <property type="entry name" value="Chitin-bd_dom"/>
</dbReference>